<accession>A0A9W7TKX0</accession>
<organism evidence="1 2">
    <name type="scientific">Triplophysa rosa</name>
    <name type="common">Cave loach</name>
    <dbReference type="NCBI Taxonomy" id="992332"/>
    <lineage>
        <taxon>Eukaryota</taxon>
        <taxon>Metazoa</taxon>
        <taxon>Chordata</taxon>
        <taxon>Craniata</taxon>
        <taxon>Vertebrata</taxon>
        <taxon>Euteleostomi</taxon>
        <taxon>Actinopterygii</taxon>
        <taxon>Neopterygii</taxon>
        <taxon>Teleostei</taxon>
        <taxon>Ostariophysi</taxon>
        <taxon>Cypriniformes</taxon>
        <taxon>Nemacheilidae</taxon>
        <taxon>Triplophysa</taxon>
    </lineage>
</organism>
<dbReference type="Proteomes" id="UP001059041">
    <property type="component" value="Linkage Group LG16"/>
</dbReference>
<reference evidence="1" key="1">
    <citation type="submission" date="2021-02" db="EMBL/GenBank/DDBJ databases">
        <title>Comparative genomics reveals that relaxation of natural selection precedes convergent phenotypic evolution of cavefish.</title>
        <authorList>
            <person name="Peng Z."/>
        </authorList>
    </citation>
    <scope>NUCLEOTIDE SEQUENCE</scope>
    <source>
        <tissue evidence="1">Muscle</tissue>
    </source>
</reference>
<evidence type="ECO:0000313" key="1">
    <source>
        <dbReference type="EMBL" id="KAI7798566.1"/>
    </source>
</evidence>
<keyword evidence="2" id="KW-1185">Reference proteome</keyword>
<comment type="caution">
    <text evidence="1">The sequence shown here is derived from an EMBL/GenBank/DDBJ whole genome shotgun (WGS) entry which is preliminary data.</text>
</comment>
<proteinExistence type="predicted"/>
<evidence type="ECO:0000313" key="2">
    <source>
        <dbReference type="Proteomes" id="UP001059041"/>
    </source>
</evidence>
<protein>
    <submittedName>
        <fullName evidence="1">Uncharacterized protein</fullName>
    </submittedName>
</protein>
<sequence>MWPLCAIKNTFKLQSLTRLWTRTMLGDGAGGSAVFFSHTSCCGLNGDGELRTCNSASLCARAPWVCVTVFLSLFSHSCLVDPIPRFSIPIGLPVPGPFLSLSLSLSLTLPIFELILSSLISFIPPILICSTLAGEEEKL</sequence>
<gene>
    <name evidence="1" type="ORF">IRJ41_007266</name>
</gene>
<dbReference type="EMBL" id="JAFHDT010000016">
    <property type="protein sequence ID" value="KAI7798566.1"/>
    <property type="molecule type" value="Genomic_DNA"/>
</dbReference>
<name>A0A9W7TKX0_TRIRA</name>
<dbReference type="AlphaFoldDB" id="A0A9W7TKX0"/>